<name>A0ABP8RV84_9PSEU</name>
<feature type="region of interest" description="Disordered" evidence="1">
    <location>
        <begin position="62"/>
        <end position="83"/>
    </location>
</feature>
<evidence type="ECO:0000313" key="2">
    <source>
        <dbReference type="EMBL" id="GAA4548648.1"/>
    </source>
</evidence>
<proteinExistence type="predicted"/>
<feature type="compositionally biased region" description="Low complexity" evidence="1">
    <location>
        <begin position="68"/>
        <end position="83"/>
    </location>
</feature>
<dbReference type="EMBL" id="BAABGT010000040">
    <property type="protein sequence ID" value="GAA4548648.1"/>
    <property type="molecule type" value="Genomic_DNA"/>
</dbReference>
<feature type="region of interest" description="Disordered" evidence="1">
    <location>
        <begin position="1"/>
        <end position="25"/>
    </location>
</feature>
<evidence type="ECO:0000256" key="1">
    <source>
        <dbReference type="SAM" id="MobiDB-lite"/>
    </source>
</evidence>
<reference evidence="3" key="1">
    <citation type="journal article" date="2019" name="Int. J. Syst. Evol. Microbiol.">
        <title>The Global Catalogue of Microorganisms (GCM) 10K type strain sequencing project: providing services to taxonomists for standard genome sequencing and annotation.</title>
        <authorList>
            <consortium name="The Broad Institute Genomics Platform"/>
            <consortium name="The Broad Institute Genome Sequencing Center for Infectious Disease"/>
            <person name="Wu L."/>
            <person name="Ma J."/>
        </authorList>
    </citation>
    <scope>NUCLEOTIDE SEQUENCE [LARGE SCALE GENOMIC DNA]</scope>
    <source>
        <strain evidence="3">JCM 17906</strain>
    </source>
</reference>
<organism evidence="2 3">
    <name type="scientific">Pseudonocardia xishanensis</name>
    <dbReference type="NCBI Taxonomy" id="630995"/>
    <lineage>
        <taxon>Bacteria</taxon>
        <taxon>Bacillati</taxon>
        <taxon>Actinomycetota</taxon>
        <taxon>Actinomycetes</taxon>
        <taxon>Pseudonocardiales</taxon>
        <taxon>Pseudonocardiaceae</taxon>
        <taxon>Pseudonocardia</taxon>
    </lineage>
</organism>
<evidence type="ECO:0000313" key="3">
    <source>
        <dbReference type="Proteomes" id="UP001501598"/>
    </source>
</evidence>
<keyword evidence="3" id="KW-1185">Reference proteome</keyword>
<accession>A0ABP8RV84</accession>
<dbReference type="RefSeq" id="WP_345419301.1">
    <property type="nucleotide sequence ID" value="NZ_BAABGT010000040.1"/>
</dbReference>
<gene>
    <name evidence="2" type="ORF">GCM10023175_35430</name>
</gene>
<sequence length="83" mass="8554">MAVQDERSPGTQLVPVDPTRPGPSRARAWSVTGMAVRFIVVNWANKAILGIAAQPLMQDLGLTPADIGSSAAPSPSGSRSPAC</sequence>
<comment type="caution">
    <text evidence="2">The sequence shown here is derived from an EMBL/GenBank/DDBJ whole genome shotgun (WGS) entry which is preliminary data.</text>
</comment>
<protein>
    <recommendedName>
        <fullName evidence="4">MFS transporter</fullName>
    </recommendedName>
</protein>
<evidence type="ECO:0008006" key="4">
    <source>
        <dbReference type="Google" id="ProtNLM"/>
    </source>
</evidence>
<dbReference type="Proteomes" id="UP001501598">
    <property type="component" value="Unassembled WGS sequence"/>
</dbReference>